<keyword evidence="1" id="KW-1133">Transmembrane helix</keyword>
<accession>I3SUY3</accession>
<keyword evidence="1" id="KW-0812">Transmembrane</keyword>
<name>I3SUY3_LOTJA</name>
<evidence type="ECO:0000313" key="2">
    <source>
        <dbReference type="EMBL" id="AFK44075.1"/>
    </source>
</evidence>
<proteinExistence type="evidence at transcript level"/>
<protein>
    <submittedName>
        <fullName evidence="2">Uncharacterized protein</fullName>
    </submittedName>
</protein>
<dbReference type="EMBL" id="BT144281">
    <property type="protein sequence ID" value="AFK44075.1"/>
    <property type="molecule type" value="mRNA"/>
</dbReference>
<evidence type="ECO:0000256" key="1">
    <source>
        <dbReference type="SAM" id="Phobius"/>
    </source>
</evidence>
<dbReference type="AlphaFoldDB" id="I3SUY3"/>
<sequence length="45" mass="5206">MVFLAGGNVYNIVHTFRFPGILSFMSCALLMKYVDFCCKKKKKKK</sequence>
<organism evidence="2">
    <name type="scientific">Lotus japonicus</name>
    <name type="common">Lotus corniculatus var. japonicus</name>
    <dbReference type="NCBI Taxonomy" id="34305"/>
    <lineage>
        <taxon>Eukaryota</taxon>
        <taxon>Viridiplantae</taxon>
        <taxon>Streptophyta</taxon>
        <taxon>Embryophyta</taxon>
        <taxon>Tracheophyta</taxon>
        <taxon>Spermatophyta</taxon>
        <taxon>Magnoliopsida</taxon>
        <taxon>eudicotyledons</taxon>
        <taxon>Gunneridae</taxon>
        <taxon>Pentapetalae</taxon>
        <taxon>rosids</taxon>
        <taxon>fabids</taxon>
        <taxon>Fabales</taxon>
        <taxon>Fabaceae</taxon>
        <taxon>Papilionoideae</taxon>
        <taxon>50 kb inversion clade</taxon>
        <taxon>NPAAA clade</taxon>
        <taxon>Hologalegina</taxon>
        <taxon>robinioid clade</taxon>
        <taxon>Loteae</taxon>
        <taxon>Lotus</taxon>
    </lineage>
</organism>
<keyword evidence="1" id="KW-0472">Membrane</keyword>
<reference evidence="2" key="1">
    <citation type="submission" date="2012-05" db="EMBL/GenBank/DDBJ databases">
        <authorList>
            <person name="Krishnakumar V."/>
            <person name="Cheung F."/>
            <person name="Xiao Y."/>
            <person name="Chan A."/>
            <person name="Moskal W.A."/>
            <person name="Town C.D."/>
        </authorList>
    </citation>
    <scope>NUCLEOTIDE SEQUENCE</scope>
</reference>
<feature type="transmembrane region" description="Helical" evidence="1">
    <location>
        <begin position="12"/>
        <end position="34"/>
    </location>
</feature>